<dbReference type="EMBL" id="KJ002652">
    <property type="protein sequence ID" value="AHF20926.1"/>
    <property type="molecule type" value="mRNA"/>
</dbReference>
<evidence type="ECO:0000313" key="2">
    <source>
        <dbReference type="EMBL" id="AHF20926.1"/>
    </source>
</evidence>
<dbReference type="SMR" id="A0A0A7ACV6"/>
<organism evidence="2">
    <name type="scientific">Mytilus galloprovincialis</name>
    <name type="common">Mediterranean mussel</name>
    <dbReference type="NCBI Taxonomy" id="29158"/>
    <lineage>
        <taxon>Eukaryota</taxon>
        <taxon>Metazoa</taxon>
        <taxon>Spiralia</taxon>
        <taxon>Lophotrochozoa</taxon>
        <taxon>Mollusca</taxon>
        <taxon>Bivalvia</taxon>
        <taxon>Autobranchia</taxon>
        <taxon>Pteriomorphia</taxon>
        <taxon>Mytilida</taxon>
        <taxon>Mytiloidea</taxon>
        <taxon>Mytilidae</taxon>
        <taxon>Mytilinae</taxon>
        <taxon>Mytilus</taxon>
    </lineage>
</organism>
<protein>
    <submittedName>
        <fullName evidence="2">CRP-I 6</fullName>
    </submittedName>
</protein>
<dbReference type="AlphaFoldDB" id="A0A0A7ACV6"/>
<name>A0A0A7ACV6_MYTGA</name>
<evidence type="ECO:0000256" key="1">
    <source>
        <dbReference type="SAM" id="SignalP"/>
    </source>
</evidence>
<keyword evidence="1" id="KW-0732">Signal</keyword>
<reference evidence="2" key="1">
    <citation type="journal article" date="2015" name="Genome Biol. Evol.">
        <title>Identification and Characterization of a Novel Family of Cysteine-Rich Peptides (MgCRP-I) from Mytilus galloprovincialis.</title>
        <authorList>
            <person name="Gerdol M."/>
            <person name="Puillandre N."/>
            <person name="De Moro G."/>
            <person name="Guarnaccia C."/>
            <person name="Lucafo M."/>
            <person name="Benincasa M."/>
            <person name="Zlatev V."/>
            <person name="Manfrin C."/>
            <person name="Torboli V."/>
            <person name="Giulianini P.G."/>
            <person name="Sava G."/>
            <person name="Venier P."/>
            <person name="Pallavicini A."/>
        </authorList>
    </citation>
    <scope>NUCLEOTIDE SEQUENCE</scope>
</reference>
<accession>A0A0A7ACV6</accession>
<feature type="chain" id="PRO_5002035171" evidence="1">
    <location>
        <begin position="22"/>
        <end position="66"/>
    </location>
</feature>
<proteinExistence type="evidence at transcript level"/>
<sequence>MKVSVCLVVFMLLVSMGGNMAKEDMLEDNGLIHELVKRQACWGRTCRRHSHCCRGYYCYRRRCRRD</sequence>
<feature type="signal peptide" evidence="1">
    <location>
        <begin position="1"/>
        <end position="21"/>
    </location>
</feature>